<evidence type="ECO:0000313" key="5">
    <source>
        <dbReference type="Proteomes" id="UP000254141"/>
    </source>
</evidence>
<dbReference type="NCBIfam" id="NF033499">
    <property type="entry name" value="Xis_Gifsy_1"/>
    <property type="match status" value="1"/>
</dbReference>
<evidence type="ECO:0000313" key="7">
    <source>
        <dbReference type="Proteomes" id="UP000255167"/>
    </source>
</evidence>
<reference evidence="5 6" key="1">
    <citation type="submission" date="2018-06" db="EMBL/GenBank/DDBJ databases">
        <authorList>
            <consortium name="Pathogen Informatics"/>
            <person name="Doyle S."/>
        </authorList>
    </citation>
    <scope>NUCLEOTIDE SEQUENCE [LARGE SCALE GENOMIC DNA]</scope>
    <source>
        <strain evidence="2 5">NCTC5051</strain>
        <strain evidence="3 6">NCTC5053</strain>
        <strain evidence="4 7">NCTC9617</strain>
    </source>
</reference>
<evidence type="ECO:0000313" key="2">
    <source>
        <dbReference type="EMBL" id="STU52926.1"/>
    </source>
</evidence>
<sequence>MSNELELMKTRDICEQLCITPRTLDRYRKRKKSENPFPDPDCSYMGGPNKWLKSKVVAWQQKEMVRKTRRPMSHLNLPRDNKGRLIRPDAA</sequence>
<dbReference type="InterPro" id="IPR049917">
    <property type="entry name" value="Xis_Gifsy_1-like"/>
</dbReference>
<organism evidence="3 6">
    <name type="scientific">Klebsiella pneumoniae</name>
    <dbReference type="NCBI Taxonomy" id="573"/>
    <lineage>
        <taxon>Bacteria</taxon>
        <taxon>Pseudomonadati</taxon>
        <taxon>Pseudomonadota</taxon>
        <taxon>Gammaproteobacteria</taxon>
        <taxon>Enterobacterales</taxon>
        <taxon>Enterobacteriaceae</taxon>
        <taxon>Klebsiella/Raoultella group</taxon>
        <taxon>Klebsiella</taxon>
        <taxon>Klebsiella pneumoniae complex</taxon>
    </lineage>
</organism>
<dbReference type="EMBL" id="UGNC01000005">
    <property type="protein sequence ID" value="STW49064.1"/>
    <property type="molecule type" value="Genomic_DNA"/>
</dbReference>
<evidence type="ECO:0000313" key="3">
    <source>
        <dbReference type="EMBL" id="STV55503.1"/>
    </source>
</evidence>
<dbReference type="EMBL" id="UGMN01000004">
    <property type="protein sequence ID" value="STV55503.1"/>
    <property type="molecule type" value="Genomic_DNA"/>
</dbReference>
<evidence type="ECO:0000256" key="1">
    <source>
        <dbReference type="SAM" id="MobiDB-lite"/>
    </source>
</evidence>
<feature type="compositionally biased region" description="Basic and acidic residues" evidence="1">
    <location>
        <begin position="77"/>
        <end position="91"/>
    </location>
</feature>
<gene>
    <name evidence="2" type="ORF">NCTC5051_04015</name>
    <name evidence="3" type="ORF">NCTC5053_05767</name>
    <name evidence="4" type="ORF">NCTC9617_05686</name>
</gene>
<dbReference type="EMBL" id="UGLU01000001">
    <property type="protein sequence ID" value="STU52926.1"/>
    <property type="molecule type" value="Genomic_DNA"/>
</dbReference>
<dbReference type="RefSeq" id="WP_023301228.1">
    <property type="nucleotide sequence ID" value="NZ_CAAGUI010000027.1"/>
</dbReference>
<protein>
    <submittedName>
        <fullName evidence="3">Uncharacterized protein</fullName>
    </submittedName>
</protein>
<accession>A0A2L1BVI0</accession>
<feature type="region of interest" description="Disordered" evidence="1">
    <location>
        <begin position="67"/>
        <end position="91"/>
    </location>
</feature>
<dbReference type="Proteomes" id="UP000254387">
    <property type="component" value="Unassembled WGS sequence"/>
</dbReference>
<proteinExistence type="predicted"/>
<evidence type="ECO:0000313" key="6">
    <source>
        <dbReference type="Proteomes" id="UP000254387"/>
    </source>
</evidence>
<dbReference type="Proteomes" id="UP000255167">
    <property type="component" value="Unassembled WGS sequence"/>
</dbReference>
<evidence type="ECO:0000313" key="4">
    <source>
        <dbReference type="EMBL" id="STW49064.1"/>
    </source>
</evidence>
<name>A0A2L1BVI0_KLEPN</name>
<dbReference type="AlphaFoldDB" id="A0A2L1BVI0"/>
<dbReference type="Proteomes" id="UP000254141">
    <property type="component" value="Unassembled WGS sequence"/>
</dbReference>